<protein>
    <submittedName>
        <fullName evidence="1">Uncharacterized protein</fullName>
    </submittedName>
</protein>
<dbReference type="EMBL" id="JANBUP010000397">
    <property type="protein sequence ID" value="KAJ2811615.1"/>
    <property type="molecule type" value="Genomic_DNA"/>
</dbReference>
<gene>
    <name evidence="1" type="ORF">H4S07_001949</name>
</gene>
<proteinExistence type="predicted"/>
<keyword evidence="2" id="KW-1185">Reference proteome</keyword>
<organism evidence="1 2">
    <name type="scientific">Coemansia furcata</name>
    <dbReference type="NCBI Taxonomy" id="417177"/>
    <lineage>
        <taxon>Eukaryota</taxon>
        <taxon>Fungi</taxon>
        <taxon>Fungi incertae sedis</taxon>
        <taxon>Zoopagomycota</taxon>
        <taxon>Kickxellomycotina</taxon>
        <taxon>Kickxellomycetes</taxon>
        <taxon>Kickxellales</taxon>
        <taxon>Kickxellaceae</taxon>
        <taxon>Coemansia</taxon>
    </lineage>
</organism>
<name>A0ACC1LM74_9FUNG</name>
<feature type="non-terminal residue" evidence="1">
    <location>
        <position position="247"/>
    </location>
</feature>
<reference evidence="1" key="1">
    <citation type="submission" date="2022-07" db="EMBL/GenBank/DDBJ databases">
        <title>Phylogenomic reconstructions and comparative analyses of Kickxellomycotina fungi.</title>
        <authorList>
            <person name="Reynolds N.K."/>
            <person name="Stajich J.E."/>
            <person name="Barry K."/>
            <person name="Grigoriev I.V."/>
            <person name="Crous P."/>
            <person name="Smith M.E."/>
        </authorList>
    </citation>
    <scope>NUCLEOTIDE SEQUENCE</scope>
    <source>
        <strain evidence="1">CBS 102833</strain>
    </source>
</reference>
<accession>A0ACC1LM74</accession>
<evidence type="ECO:0000313" key="2">
    <source>
        <dbReference type="Proteomes" id="UP001140096"/>
    </source>
</evidence>
<evidence type="ECO:0000313" key="1">
    <source>
        <dbReference type="EMBL" id="KAJ2811615.1"/>
    </source>
</evidence>
<sequence>MTNEYREIQPDASSIAALIPSDILERIYAWLSPTPPHSYGGYSYKQHAVKLQRVAGVNKQWRAAALPLLYRTAIVIISDYNYNYNKVEDKPWTNIELLHDAGQIDYARDMLICVIGTDHRPTDYVRILWLAGFDDTVWMGIERLRFDTGTDNTSPMSPLHRKKSKALPMLNDLLSQALPSLSEIYFGGYGICEVYECIPIDQLIDERLRGPKPLQVLRIESDCNPEFEGFGRYMNDPPLAIERLILD</sequence>
<comment type="caution">
    <text evidence="1">The sequence shown here is derived from an EMBL/GenBank/DDBJ whole genome shotgun (WGS) entry which is preliminary data.</text>
</comment>
<dbReference type="Proteomes" id="UP001140096">
    <property type="component" value="Unassembled WGS sequence"/>
</dbReference>